<keyword evidence="3" id="KW-1185">Reference proteome</keyword>
<keyword evidence="1" id="KW-0732">Signal</keyword>
<reference evidence="2 3" key="1">
    <citation type="submission" date="2020-04" db="EMBL/GenBank/DDBJ databases">
        <title>Chitinophaga sp. G-6-1-13 sp. nov., isolated from soil.</title>
        <authorList>
            <person name="Dahal R.H."/>
            <person name="Chaudhary D.K."/>
        </authorList>
    </citation>
    <scope>NUCLEOTIDE SEQUENCE [LARGE SCALE GENOMIC DNA]</scope>
    <source>
        <strain evidence="2 3">G-6-1-13</strain>
    </source>
</reference>
<dbReference type="Pfam" id="PF16407">
    <property type="entry name" value="PKD_2"/>
    <property type="match status" value="1"/>
</dbReference>
<evidence type="ECO:0008006" key="4">
    <source>
        <dbReference type="Google" id="ProtNLM"/>
    </source>
</evidence>
<evidence type="ECO:0000313" key="2">
    <source>
        <dbReference type="EMBL" id="NML36747.1"/>
    </source>
</evidence>
<dbReference type="AlphaFoldDB" id="A0A848GFZ4"/>
<sequence length="502" mass="56240">MKTNYIQLLLGGCLLSLCFAACYKDKGNYDYHEINQVDSIGGIAKNYPVLYGDTLRIVPQIMATEVKDDTSRYTYRWEALIEGTARQVGEASIVTIGTSRNLAIPVKLRPAPYDGFFRVKDKQTGVEWFKQFKLVVQSAVYQGWVVLCDVKGAARLDMVARLGDNDKLITDVLAFTNAGMPARRQPKQLLFAYRSAGRQFYLRSGDGLERIDGEELTWKSTYNIRYEMMTPVETNFAPDYFFNSPTSPGVDYVVAGDRLFHRSAVQGAAAFGAPVNYVDEEKTPFRPAPFVACGYTNAVLYDQDHQRFVAHDPMFGTSCSSLRDGALFSYSTGKTMVYMAYTNYNRGDVYAVLKDKAGKFYTYCMNIGGAGIKQSYYTEMTNAPELDKATAFAVSNQLGYVFYATGGRVYEYDIFTNKATLMADLGGEQVSVLKCPLFNSYGKEFYTNLSNSLVVGSYDPARPDTENGSIRIYSIPARNEQLQLTWSYTGLGKIVDLAYRER</sequence>
<dbReference type="InterPro" id="IPR032183">
    <property type="entry name" value="PKD-like"/>
</dbReference>
<evidence type="ECO:0000313" key="3">
    <source>
        <dbReference type="Proteomes" id="UP000583266"/>
    </source>
</evidence>
<evidence type="ECO:0000256" key="1">
    <source>
        <dbReference type="SAM" id="SignalP"/>
    </source>
</evidence>
<feature type="signal peptide" evidence="1">
    <location>
        <begin position="1"/>
        <end position="20"/>
    </location>
</feature>
<dbReference type="RefSeq" id="WP_169223855.1">
    <property type="nucleotide sequence ID" value="NZ_JABBGC010000001.1"/>
</dbReference>
<protein>
    <recommendedName>
        <fullName evidence="4">PKD-like family protein</fullName>
    </recommendedName>
</protein>
<feature type="chain" id="PRO_5032496336" description="PKD-like family protein" evidence="1">
    <location>
        <begin position="21"/>
        <end position="502"/>
    </location>
</feature>
<dbReference type="EMBL" id="JABBGC010000001">
    <property type="protein sequence ID" value="NML36747.1"/>
    <property type="molecule type" value="Genomic_DNA"/>
</dbReference>
<comment type="caution">
    <text evidence="2">The sequence shown here is derived from an EMBL/GenBank/DDBJ whole genome shotgun (WGS) entry which is preliminary data.</text>
</comment>
<accession>A0A848GFZ4</accession>
<proteinExistence type="predicted"/>
<gene>
    <name evidence="2" type="ORF">HHL17_06000</name>
</gene>
<organism evidence="2 3">
    <name type="scientific">Chitinophaga fulva</name>
    <dbReference type="NCBI Taxonomy" id="2728842"/>
    <lineage>
        <taxon>Bacteria</taxon>
        <taxon>Pseudomonadati</taxon>
        <taxon>Bacteroidota</taxon>
        <taxon>Chitinophagia</taxon>
        <taxon>Chitinophagales</taxon>
        <taxon>Chitinophagaceae</taxon>
        <taxon>Chitinophaga</taxon>
    </lineage>
</organism>
<dbReference type="Proteomes" id="UP000583266">
    <property type="component" value="Unassembled WGS sequence"/>
</dbReference>
<name>A0A848GFZ4_9BACT</name>